<dbReference type="Pfam" id="PF00015">
    <property type="entry name" value="MCPsignal"/>
    <property type="match status" value="1"/>
</dbReference>
<organism evidence="11 12">
    <name type="scientific">Ectopseudomonas mendocina</name>
    <name type="common">Pseudomonas mendocina</name>
    <dbReference type="NCBI Taxonomy" id="300"/>
    <lineage>
        <taxon>Bacteria</taxon>
        <taxon>Pseudomonadati</taxon>
        <taxon>Pseudomonadota</taxon>
        <taxon>Gammaproteobacteria</taxon>
        <taxon>Pseudomonadales</taxon>
        <taxon>Pseudomonadaceae</taxon>
        <taxon>Ectopseudomonas</taxon>
    </lineage>
</organism>
<comment type="subcellular location">
    <subcellularLocation>
        <location evidence="1">Membrane</location>
    </subcellularLocation>
</comment>
<dbReference type="SMART" id="SM00091">
    <property type="entry name" value="PAS"/>
    <property type="match status" value="2"/>
</dbReference>
<evidence type="ECO:0000313" key="12">
    <source>
        <dbReference type="Proteomes" id="UP000317327"/>
    </source>
</evidence>
<accession>A0ABD7RT64</accession>
<dbReference type="InterPro" id="IPR013655">
    <property type="entry name" value="PAS_fold_3"/>
</dbReference>
<dbReference type="GO" id="GO:0006935">
    <property type="term" value="P:chemotaxis"/>
    <property type="evidence" value="ECO:0007669"/>
    <property type="project" value="UniProtKB-ARBA"/>
</dbReference>
<evidence type="ECO:0000256" key="4">
    <source>
        <dbReference type="ARBA" id="ARBA00023136"/>
    </source>
</evidence>
<evidence type="ECO:0000256" key="2">
    <source>
        <dbReference type="ARBA" id="ARBA00022692"/>
    </source>
</evidence>
<evidence type="ECO:0000256" key="1">
    <source>
        <dbReference type="ARBA" id="ARBA00004370"/>
    </source>
</evidence>
<dbReference type="PROSITE" id="PS50111">
    <property type="entry name" value="CHEMOTAXIS_TRANSDUC_2"/>
    <property type="match status" value="1"/>
</dbReference>
<dbReference type="GO" id="GO:0016020">
    <property type="term" value="C:membrane"/>
    <property type="evidence" value="ECO:0007669"/>
    <property type="project" value="UniProtKB-SubCell"/>
</dbReference>
<dbReference type="Pfam" id="PF08447">
    <property type="entry name" value="PAS_3"/>
    <property type="match status" value="1"/>
</dbReference>
<evidence type="ECO:0000259" key="10">
    <source>
        <dbReference type="PROSITE" id="PS50113"/>
    </source>
</evidence>
<keyword evidence="3" id="KW-1133">Transmembrane helix</keyword>
<dbReference type="PROSITE" id="PS50113">
    <property type="entry name" value="PAC"/>
    <property type="match status" value="2"/>
</dbReference>
<evidence type="ECO:0000256" key="5">
    <source>
        <dbReference type="ARBA" id="ARBA00023224"/>
    </source>
</evidence>
<dbReference type="CDD" id="cd00130">
    <property type="entry name" value="PAS"/>
    <property type="match status" value="2"/>
</dbReference>
<feature type="domain" description="PAC" evidence="10">
    <location>
        <begin position="118"/>
        <end position="170"/>
    </location>
</feature>
<evidence type="ECO:0000256" key="3">
    <source>
        <dbReference type="ARBA" id="ARBA00022989"/>
    </source>
</evidence>
<evidence type="ECO:0000256" key="6">
    <source>
        <dbReference type="PROSITE-ProRule" id="PRU00284"/>
    </source>
</evidence>
<dbReference type="PROSITE" id="PS50112">
    <property type="entry name" value="PAS"/>
    <property type="match status" value="1"/>
</dbReference>
<evidence type="ECO:0000259" key="9">
    <source>
        <dbReference type="PROSITE" id="PS50112"/>
    </source>
</evidence>
<dbReference type="Gene3D" id="1.10.287.950">
    <property type="entry name" value="Methyl-accepting chemotaxis protein"/>
    <property type="match status" value="1"/>
</dbReference>
<dbReference type="Pfam" id="PF13426">
    <property type="entry name" value="PAS_9"/>
    <property type="match status" value="1"/>
</dbReference>
<dbReference type="InterPro" id="IPR000014">
    <property type="entry name" value="PAS"/>
</dbReference>
<dbReference type="SMART" id="SM00283">
    <property type="entry name" value="MA"/>
    <property type="match status" value="1"/>
</dbReference>
<dbReference type="Gene3D" id="3.30.450.20">
    <property type="entry name" value="PAS domain"/>
    <property type="match status" value="2"/>
</dbReference>
<comment type="caution">
    <text evidence="11">The sequence shown here is derived from an EMBL/GenBank/DDBJ whole genome shotgun (WGS) entry which is preliminary data.</text>
</comment>
<dbReference type="AlphaFoldDB" id="A0ABD7RT64"/>
<dbReference type="PANTHER" id="PTHR32089:SF112">
    <property type="entry name" value="LYSOZYME-LIKE PROTEIN-RELATED"/>
    <property type="match status" value="1"/>
</dbReference>
<dbReference type="InterPro" id="IPR035965">
    <property type="entry name" value="PAS-like_dom_sf"/>
</dbReference>
<dbReference type="SUPFAM" id="SSF58104">
    <property type="entry name" value="Methyl-accepting chemotaxis protein (MCP) signaling domain"/>
    <property type="match status" value="1"/>
</dbReference>
<evidence type="ECO:0000256" key="7">
    <source>
        <dbReference type="SAM" id="Coils"/>
    </source>
</evidence>
<dbReference type="SMART" id="SM00086">
    <property type="entry name" value="PAC"/>
    <property type="match status" value="2"/>
</dbReference>
<keyword evidence="7" id="KW-0175">Coiled coil</keyword>
<evidence type="ECO:0000259" key="8">
    <source>
        <dbReference type="PROSITE" id="PS50111"/>
    </source>
</evidence>
<feature type="domain" description="PAC" evidence="10">
    <location>
        <begin position="240"/>
        <end position="292"/>
    </location>
</feature>
<gene>
    <name evidence="11" type="ORF">EQ836_16355</name>
</gene>
<evidence type="ECO:0000313" key="11">
    <source>
        <dbReference type="EMBL" id="TRO16839.1"/>
    </source>
</evidence>
<feature type="coiled-coil region" evidence="7">
    <location>
        <begin position="29"/>
        <end position="56"/>
    </location>
</feature>
<dbReference type="InterPro" id="IPR004089">
    <property type="entry name" value="MCPsignal_dom"/>
</dbReference>
<proteinExistence type="predicted"/>
<reference evidence="11 12" key="1">
    <citation type="submission" date="2019-01" db="EMBL/GenBank/DDBJ databases">
        <title>Whole genome shotgun sequencing of Pseudomonas spp. isolated by its ability to degrade furfural.</title>
        <authorList>
            <person name="Donoso R."/>
            <person name="Farkas C."/>
            <person name="Villegas P."/>
            <person name="Gonzales-Toro F."/>
            <person name="Guajardo-Parra M."/>
            <person name="Araya-Nail M."/>
            <person name="Morgante V."/>
            <person name="Perez-Pantoja D."/>
        </authorList>
    </citation>
    <scope>NUCLEOTIDE SEQUENCE [LARGE SCALE GENOMIC DNA]</scope>
    <source>
        <strain evidence="11 12">VN231</strain>
    </source>
</reference>
<protein>
    <submittedName>
        <fullName evidence="11">PAS domain S-box protein</fullName>
    </submittedName>
</protein>
<dbReference type="GO" id="GO:0007165">
    <property type="term" value="P:signal transduction"/>
    <property type="evidence" value="ECO:0007669"/>
    <property type="project" value="UniProtKB-KW"/>
</dbReference>
<sequence length="463" mass="52015">MLELRLAWLHAEDSQTTWRMTAWRRRMFANRLKKELREKETELALYKQLYEGIRAQKIMLSIDPEKRIVDFNDKFARFVGYTLEQLKGRPLSDIVPAYVKDLPCFKNLSSAIGTGSSVSDRYRFLRSDGALVWVQASWMPLADERGVVRQIQCIGSEVTESMNKARENEDFINALLRSTAVIEFDLQGHVLNANQQFLDAMGYSLERIRGEHHRIFCEPQETASADYARFWERLNRGEFVAGRFKRVDSHGRPVWLEATYNPVHDTQNRLYKVVKFATVITEQVNREEEVNDAADTAYGISQRTDTTAQQGAQVVTETVQTMQRIAQEMTSASEGIEALGKQSVLISTMVQTIGGIAQQTNLLALNAAIEAARAGEQGRGFAVVADEVRQLASRTSKATEEIVGVVQDNQKLVDAAVRDMASSRAQAETGLALANQAGDVIVEIRQGAKQVLGAVERFARQLH</sequence>
<dbReference type="NCBIfam" id="TIGR00229">
    <property type="entry name" value="sensory_box"/>
    <property type="match status" value="2"/>
</dbReference>
<dbReference type="EMBL" id="SCFV01000007">
    <property type="protein sequence ID" value="TRO16839.1"/>
    <property type="molecule type" value="Genomic_DNA"/>
</dbReference>
<keyword evidence="5 6" id="KW-0807">Transducer</keyword>
<dbReference type="SUPFAM" id="SSF55785">
    <property type="entry name" value="PYP-like sensor domain (PAS domain)"/>
    <property type="match status" value="2"/>
</dbReference>
<dbReference type="Proteomes" id="UP000317327">
    <property type="component" value="Unassembled WGS sequence"/>
</dbReference>
<keyword evidence="4" id="KW-0472">Membrane</keyword>
<keyword evidence="2" id="KW-0812">Transmembrane</keyword>
<feature type="domain" description="PAS" evidence="9">
    <location>
        <begin position="42"/>
        <end position="89"/>
    </location>
</feature>
<name>A0ABD7RT64_ECTME</name>
<feature type="domain" description="Methyl-accepting transducer" evidence="8">
    <location>
        <begin position="266"/>
        <end position="463"/>
    </location>
</feature>
<dbReference type="InterPro" id="IPR000700">
    <property type="entry name" value="PAS-assoc_C"/>
</dbReference>
<dbReference type="PANTHER" id="PTHR32089">
    <property type="entry name" value="METHYL-ACCEPTING CHEMOTAXIS PROTEIN MCPB"/>
    <property type="match status" value="1"/>
</dbReference>
<dbReference type="InterPro" id="IPR001610">
    <property type="entry name" value="PAC"/>
</dbReference>